<dbReference type="InterPro" id="IPR051791">
    <property type="entry name" value="Pra-immunoreactive"/>
</dbReference>
<dbReference type="RefSeq" id="WP_282764554.1">
    <property type="nucleotide sequence ID" value="NZ_JASCTH010000025.1"/>
</dbReference>
<reference evidence="8 9" key="1">
    <citation type="submission" date="2023-05" db="EMBL/GenBank/DDBJ databases">
        <title>Actinoplanes sp. NEAU-A12 genome sequencing.</title>
        <authorList>
            <person name="Wang Z.-S."/>
        </authorList>
    </citation>
    <scope>NUCLEOTIDE SEQUENCE [LARGE SCALE GENOMIC DNA]</scope>
    <source>
        <strain evidence="8 9">NEAU-A12</strain>
    </source>
</reference>
<accession>A0ABT6WV03</accession>
<evidence type="ECO:0000256" key="1">
    <source>
        <dbReference type="ARBA" id="ARBA00004651"/>
    </source>
</evidence>
<evidence type="ECO:0000259" key="7">
    <source>
        <dbReference type="Pfam" id="PF06271"/>
    </source>
</evidence>
<evidence type="ECO:0000256" key="4">
    <source>
        <dbReference type="ARBA" id="ARBA00022989"/>
    </source>
</evidence>
<evidence type="ECO:0000313" key="9">
    <source>
        <dbReference type="Proteomes" id="UP001241758"/>
    </source>
</evidence>
<dbReference type="PANTHER" id="PTHR36115">
    <property type="entry name" value="PROLINE-RICH ANTIGEN HOMOLOG-RELATED"/>
    <property type="match status" value="1"/>
</dbReference>
<dbReference type="PANTHER" id="PTHR36115:SF6">
    <property type="entry name" value="PROLINE-RICH ANTIGEN HOMOLOG"/>
    <property type="match status" value="1"/>
</dbReference>
<sequence>MSYPPPPPNDPYSNQPSQPYGQPAYGQPAYGQPATAAYAGWGARVGAYLVDYLVAVPFGILAVVLGMGTDAATGLPTINAFYYIFFLLAIVVSGYNRWFLAGKTGQSWGRKALGIRLVGENTGQPIGAGGAFVRDLAHILDSLACGIGYLFPLWDAKKQTFADKVCKTLVVR</sequence>
<feature type="domain" description="RDD" evidence="7">
    <location>
        <begin position="38"/>
        <end position="166"/>
    </location>
</feature>
<keyword evidence="3 6" id="KW-0812">Transmembrane</keyword>
<protein>
    <submittedName>
        <fullName evidence="8">RDD family protein</fullName>
    </submittedName>
</protein>
<keyword evidence="4 6" id="KW-1133">Transmembrane helix</keyword>
<dbReference type="InterPro" id="IPR010432">
    <property type="entry name" value="RDD"/>
</dbReference>
<comment type="caution">
    <text evidence="8">The sequence shown here is derived from an EMBL/GenBank/DDBJ whole genome shotgun (WGS) entry which is preliminary data.</text>
</comment>
<evidence type="ECO:0000313" key="8">
    <source>
        <dbReference type="EMBL" id="MDI6103445.1"/>
    </source>
</evidence>
<proteinExistence type="predicted"/>
<feature type="transmembrane region" description="Helical" evidence="6">
    <location>
        <begin position="80"/>
        <end position="100"/>
    </location>
</feature>
<evidence type="ECO:0000256" key="6">
    <source>
        <dbReference type="SAM" id="Phobius"/>
    </source>
</evidence>
<dbReference type="Proteomes" id="UP001241758">
    <property type="component" value="Unassembled WGS sequence"/>
</dbReference>
<dbReference type="Pfam" id="PF06271">
    <property type="entry name" value="RDD"/>
    <property type="match status" value="1"/>
</dbReference>
<comment type="subcellular location">
    <subcellularLocation>
        <location evidence="1">Cell membrane</location>
        <topology evidence="1">Multi-pass membrane protein</topology>
    </subcellularLocation>
</comment>
<feature type="transmembrane region" description="Helical" evidence="6">
    <location>
        <begin position="49"/>
        <end position="68"/>
    </location>
</feature>
<gene>
    <name evidence="8" type="ORF">QLQ12_33035</name>
</gene>
<evidence type="ECO:0000256" key="3">
    <source>
        <dbReference type="ARBA" id="ARBA00022692"/>
    </source>
</evidence>
<keyword evidence="5 6" id="KW-0472">Membrane</keyword>
<evidence type="ECO:0000256" key="5">
    <source>
        <dbReference type="ARBA" id="ARBA00023136"/>
    </source>
</evidence>
<dbReference type="EMBL" id="JASCTH010000025">
    <property type="protein sequence ID" value="MDI6103445.1"/>
    <property type="molecule type" value="Genomic_DNA"/>
</dbReference>
<keyword evidence="9" id="KW-1185">Reference proteome</keyword>
<evidence type="ECO:0000256" key="2">
    <source>
        <dbReference type="ARBA" id="ARBA00022475"/>
    </source>
</evidence>
<name>A0ABT6WV03_9ACTN</name>
<organism evidence="8 9">
    <name type="scientific">Actinoplanes sandaracinus</name>
    <dbReference type="NCBI Taxonomy" id="3045177"/>
    <lineage>
        <taxon>Bacteria</taxon>
        <taxon>Bacillati</taxon>
        <taxon>Actinomycetota</taxon>
        <taxon>Actinomycetes</taxon>
        <taxon>Micromonosporales</taxon>
        <taxon>Micromonosporaceae</taxon>
        <taxon>Actinoplanes</taxon>
    </lineage>
</organism>
<keyword evidence="2" id="KW-1003">Cell membrane</keyword>